<feature type="coiled-coil region" evidence="1">
    <location>
        <begin position="50"/>
        <end position="105"/>
    </location>
</feature>
<sequence length="267" mass="29850">MFKTPLSVNLRIALSLLITFPTASSASDLDEAKNVLSKTNTAAATSQQRIDTSAQQSIQLSAEIEQLQQEVDNLQVYQGHLNALVESQTLEMASLEGQLDQINATRQGVVPLMYKMIEALKLHVEQDIPLNPTARQQRIARLDDMMPRADISDAEKYRRILEAYQIELEYGVKLGLYQGQILAGDQHLEVDVLHLGRLSLVARSLNGQNYWSWDTNNKEWQPLDLSMKTEIDKAYSIASQQIAPSMITLPLSLVSNSKIVSNTEQGQ</sequence>
<name>A0ABS2HIK6_9VIBR</name>
<keyword evidence="2" id="KW-0732">Signal</keyword>
<dbReference type="Pfam" id="PF11932">
    <property type="entry name" value="DUF3450"/>
    <property type="match status" value="1"/>
</dbReference>
<evidence type="ECO:0000256" key="1">
    <source>
        <dbReference type="SAM" id="Coils"/>
    </source>
</evidence>
<dbReference type="EMBL" id="JAFEUM010000004">
    <property type="protein sequence ID" value="MBM7036926.1"/>
    <property type="molecule type" value="Genomic_DNA"/>
</dbReference>
<dbReference type="InterPro" id="IPR016866">
    <property type="entry name" value="UCP028069"/>
</dbReference>
<evidence type="ECO:0000256" key="2">
    <source>
        <dbReference type="SAM" id="SignalP"/>
    </source>
</evidence>
<organism evidence="4 5">
    <name type="scientific">Vibrio ulleungensis</name>
    <dbReference type="NCBI Taxonomy" id="2807619"/>
    <lineage>
        <taxon>Bacteria</taxon>
        <taxon>Pseudomonadati</taxon>
        <taxon>Pseudomonadota</taxon>
        <taxon>Gammaproteobacteria</taxon>
        <taxon>Vibrionales</taxon>
        <taxon>Vibrionaceae</taxon>
        <taxon>Vibrio</taxon>
    </lineage>
</organism>
<feature type="signal peptide" evidence="2">
    <location>
        <begin position="1"/>
        <end position="26"/>
    </location>
</feature>
<proteinExistence type="predicted"/>
<reference evidence="4 5" key="1">
    <citation type="submission" date="2021-02" db="EMBL/GenBank/DDBJ databases">
        <authorList>
            <person name="Park J.-S."/>
        </authorList>
    </citation>
    <scope>NUCLEOTIDE SEQUENCE [LARGE SCALE GENOMIC DNA]</scope>
    <source>
        <strain evidence="4 5">188UL20-2</strain>
    </source>
</reference>
<dbReference type="PIRSF" id="PIRSF028069">
    <property type="entry name" value="UCP028069"/>
    <property type="match status" value="1"/>
</dbReference>
<evidence type="ECO:0000259" key="3">
    <source>
        <dbReference type="PROSITE" id="PS50918"/>
    </source>
</evidence>
<dbReference type="Proteomes" id="UP000809621">
    <property type="component" value="Unassembled WGS sequence"/>
</dbReference>
<dbReference type="PROSITE" id="PS50918">
    <property type="entry name" value="WWE"/>
    <property type="match status" value="1"/>
</dbReference>
<comment type="caution">
    <text evidence="4">The sequence shown here is derived from an EMBL/GenBank/DDBJ whole genome shotgun (WGS) entry which is preliminary data.</text>
</comment>
<protein>
    <submittedName>
        <fullName evidence="4">DUF3450 domain-containing protein</fullName>
    </submittedName>
</protein>
<feature type="chain" id="PRO_5046426589" evidence="2">
    <location>
        <begin position="27"/>
        <end position="267"/>
    </location>
</feature>
<feature type="domain" description="WWE" evidence="3">
    <location>
        <begin position="197"/>
        <end position="267"/>
    </location>
</feature>
<keyword evidence="1" id="KW-0175">Coiled coil</keyword>
<dbReference type="InterPro" id="IPR004170">
    <property type="entry name" value="WWE_dom"/>
</dbReference>
<keyword evidence="5" id="KW-1185">Reference proteome</keyword>
<accession>A0ABS2HIK6</accession>
<evidence type="ECO:0000313" key="4">
    <source>
        <dbReference type="EMBL" id="MBM7036926.1"/>
    </source>
</evidence>
<dbReference type="RefSeq" id="WP_205158490.1">
    <property type="nucleotide sequence ID" value="NZ_JAFEUM010000004.1"/>
</dbReference>
<evidence type="ECO:0000313" key="5">
    <source>
        <dbReference type="Proteomes" id="UP000809621"/>
    </source>
</evidence>
<gene>
    <name evidence="4" type="ORF">JQC93_10985</name>
</gene>